<dbReference type="SMART" id="SM00248">
    <property type="entry name" value="ANK"/>
    <property type="match status" value="2"/>
</dbReference>
<keyword evidence="2" id="KW-1185">Reference proteome</keyword>
<dbReference type="InterPro" id="IPR036770">
    <property type="entry name" value="Ankyrin_rpt-contain_sf"/>
</dbReference>
<evidence type="ECO:0000313" key="2">
    <source>
        <dbReference type="Proteomes" id="UP000248423"/>
    </source>
</evidence>
<organism evidence="1 2">
    <name type="scientific">Aspergillus sclerotiicarbonarius (strain CBS 121057 / IBT 28362)</name>
    <dbReference type="NCBI Taxonomy" id="1448318"/>
    <lineage>
        <taxon>Eukaryota</taxon>
        <taxon>Fungi</taxon>
        <taxon>Dikarya</taxon>
        <taxon>Ascomycota</taxon>
        <taxon>Pezizomycotina</taxon>
        <taxon>Eurotiomycetes</taxon>
        <taxon>Eurotiomycetidae</taxon>
        <taxon>Eurotiales</taxon>
        <taxon>Aspergillaceae</taxon>
        <taxon>Aspergillus</taxon>
        <taxon>Aspergillus subgen. Circumdati</taxon>
    </lineage>
</organism>
<evidence type="ECO:0008006" key="3">
    <source>
        <dbReference type="Google" id="ProtNLM"/>
    </source>
</evidence>
<protein>
    <recommendedName>
        <fullName evidence="3">Ankyrin</fullName>
    </recommendedName>
</protein>
<dbReference type="AlphaFoldDB" id="A0A319FL39"/>
<dbReference type="STRING" id="1448318.A0A319FL39"/>
<dbReference type="InterPro" id="IPR002110">
    <property type="entry name" value="Ankyrin_rpt"/>
</dbReference>
<sequence length="182" mass="21111">MGLSELPTELIYMIADVLDSQHAINAFARTDRALFARLNPYLYRYHVKHSVPSSALMWAAERGDSELLKRLLSAGVDIYNPYEWDNLDTGFKFCHLGYDHPIIEASYSGHVEFVETMLDTGMIDKLSKIDRRFLSLTAIWGKRENVVDMLFRRGLTSSTYAECTARPKFRKRRRSTRYQDSM</sequence>
<dbReference type="Pfam" id="PF12796">
    <property type="entry name" value="Ank_2"/>
    <property type="match status" value="1"/>
</dbReference>
<reference evidence="1 2" key="1">
    <citation type="submission" date="2018-02" db="EMBL/GenBank/DDBJ databases">
        <title>The genomes of Aspergillus section Nigri reveals drivers in fungal speciation.</title>
        <authorList>
            <consortium name="DOE Joint Genome Institute"/>
            <person name="Vesth T.C."/>
            <person name="Nybo J."/>
            <person name="Theobald S."/>
            <person name="Brandl J."/>
            <person name="Frisvad J.C."/>
            <person name="Nielsen K.F."/>
            <person name="Lyhne E.K."/>
            <person name="Kogle M.E."/>
            <person name="Kuo A."/>
            <person name="Riley R."/>
            <person name="Clum A."/>
            <person name="Nolan M."/>
            <person name="Lipzen A."/>
            <person name="Salamov A."/>
            <person name="Henrissat B."/>
            <person name="Wiebenga A."/>
            <person name="De vries R.P."/>
            <person name="Grigoriev I.V."/>
            <person name="Mortensen U.H."/>
            <person name="Andersen M.R."/>
            <person name="Baker S.E."/>
        </authorList>
    </citation>
    <scope>NUCLEOTIDE SEQUENCE [LARGE SCALE GENOMIC DNA]</scope>
    <source>
        <strain evidence="1 2">CBS 121057</strain>
    </source>
</reference>
<gene>
    <name evidence="1" type="ORF">BO78DRAFT_395250</name>
</gene>
<dbReference type="OrthoDB" id="366390at2759"/>
<dbReference type="SUPFAM" id="SSF48403">
    <property type="entry name" value="Ankyrin repeat"/>
    <property type="match status" value="1"/>
</dbReference>
<dbReference type="VEuPathDB" id="FungiDB:BO78DRAFT_395250"/>
<proteinExistence type="predicted"/>
<accession>A0A319FL39</accession>
<dbReference type="Proteomes" id="UP000248423">
    <property type="component" value="Unassembled WGS sequence"/>
</dbReference>
<dbReference type="Gene3D" id="1.25.40.20">
    <property type="entry name" value="Ankyrin repeat-containing domain"/>
    <property type="match status" value="1"/>
</dbReference>
<evidence type="ECO:0000313" key="1">
    <source>
        <dbReference type="EMBL" id="PYI08943.1"/>
    </source>
</evidence>
<dbReference type="EMBL" id="KZ826331">
    <property type="protein sequence ID" value="PYI08943.1"/>
    <property type="molecule type" value="Genomic_DNA"/>
</dbReference>
<name>A0A319FL39_ASPSB</name>